<keyword evidence="1" id="KW-0472">Membrane</keyword>
<keyword evidence="1" id="KW-1133">Transmembrane helix</keyword>
<feature type="transmembrane region" description="Helical" evidence="1">
    <location>
        <begin position="105"/>
        <end position="125"/>
    </location>
</feature>
<feature type="transmembrane region" description="Helical" evidence="1">
    <location>
        <begin position="215"/>
        <end position="233"/>
    </location>
</feature>
<dbReference type="PANTHER" id="PTHR37314:SF4">
    <property type="entry name" value="UPF0700 TRANSMEMBRANE PROTEIN YOAK"/>
    <property type="match status" value="1"/>
</dbReference>
<dbReference type="Pfam" id="PF06912">
    <property type="entry name" value="DUF1275"/>
    <property type="match status" value="1"/>
</dbReference>
<feature type="transmembrane region" description="Helical" evidence="1">
    <location>
        <begin position="191"/>
        <end position="209"/>
    </location>
</feature>
<dbReference type="PANTHER" id="PTHR37314">
    <property type="entry name" value="SLR0142 PROTEIN"/>
    <property type="match status" value="1"/>
</dbReference>
<dbReference type="InterPro" id="IPR010699">
    <property type="entry name" value="DUF1275"/>
</dbReference>
<name>A0A837CI71_9BRAD</name>
<dbReference type="EMBL" id="ADOU02000004">
    <property type="protein sequence ID" value="KGJ69017.1"/>
    <property type="molecule type" value="Genomic_DNA"/>
</dbReference>
<reference evidence="2 3" key="1">
    <citation type="journal article" date="2014" name="BMC Genomics">
        <title>Comparative genomics of Bradyrhizobium japonicum CPAC 15 and Bradyrhizobium diazoefficiens CPAC 7: elite model strains for understanding symbiotic performance with soybean.</title>
        <authorList>
            <person name="Siqueira A.F."/>
            <person name="Ormeno-Orrillo E."/>
            <person name="Souza R.C."/>
            <person name="Rodrigues E.P."/>
            <person name="Almeida L.G."/>
            <person name="Barcellos F.G."/>
            <person name="Batista J.S."/>
            <person name="Nakatami A.S."/>
            <person name="Martinez-Romero E."/>
            <person name="Vasconcelos A.T."/>
            <person name="Hungria M."/>
        </authorList>
    </citation>
    <scope>NUCLEOTIDE SEQUENCE [LARGE SCALE GENOMIC DNA]</scope>
    <source>
        <strain evidence="2 3">SEMIA 5080</strain>
    </source>
</reference>
<comment type="caution">
    <text evidence="2">The sequence shown here is derived from an EMBL/GenBank/DDBJ whole genome shotgun (WGS) entry which is preliminary data.</text>
</comment>
<feature type="transmembrane region" description="Helical" evidence="1">
    <location>
        <begin position="75"/>
        <end position="98"/>
    </location>
</feature>
<protein>
    <recommendedName>
        <fullName evidence="4">DUF1275 domain-containing protein</fullName>
    </recommendedName>
</protein>
<organism evidence="2 3">
    <name type="scientific">Bradyrhizobium diazoefficiens SEMIA 5080</name>
    <dbReference type="NCBI Taxonomy" id="754504"/>
    <lineage>
        <taxon>Bacteria</taxon>
        <taxon>Pseudomonadati</taxon>
        <taxon>Pseudomonadota</taxon>
        <taxon>Alphaproteobacteria</taxon>
        <taxon>Hyphomicrobiales</taxon>
        <taxon>Nitrobacteraceae</taxon>
        <taxon>Bradyrhizobium</taxon>
    </lineage>
</organism>
<sequence>MADAGSATSEVRAMSTLDLAASASLRRNEALEVALLLAFAGGYLDAYTWMIHGVMANAQTANLVLLWVYGSVGNWAAALHFVPPILSFAIGVLVAAWLRHATGDRASVISTLIEILLLIAIGILHNRLPDLAGTLGISFVAAMQTAIFTKVEGVVYSSVMITGNMRQAIEGAFAAVVGGGPPGPLRRSGMFAALCVMFGVGAAVGAFATKSFPNLALGMPVIALLIVLLRCEVDRSEARA</sequence>
<feature type="transmembrane region" description="Helical" evidence="1">
    <location>
        <begin position="33"/>
        <end position="55"/>
    </location>
</feature>
<dbReference type="Proteomes" id="UP000024900">
    <property type="component" value="Unassembled WGS sequence"/>
</dbReference>
<accession>A0A837CI71</accession>
<feature type="transmembrane region" description="Helical" evidence="1">
    <location>
        <begin position="131"/>
        <end position="151"/>
    </location>
</feature>
<proteinExistence type="predicted"/>
<evidence type="ECO:0000313" key="2">
    <source>
        <dbReference type="EMBL" id="KGJ69017.1"/>
    </source>
</evidence>
<evidence type="ECO:0000313" key="3">
    <source>
        <dbReference type="Proteomes" id="UP000024900"/>
    </source>
</evidence>
<gene>
    <name evidence="2" type="ORF">BJA5080_00082</name>
</gene>
<dbReference type="AlphaFoldDB" id="A0A837CI71"/>
<evidence type="ECO:0008006" key="4">
    <source>
        <dbReference type="Google" id="ProtNLM"/>
    </source>
</evidence>
<keyword evidence="1" id="KW-0812">Transmembrane</keyword>
<evidence type="ECO:0000256" key="1">
    <source>
        <dbReference type="SAM" id="Phobius"/>
    </source>
</evidence>